<dbReference type="RefSeq" id="WP_090941158.1">
    <property type="nucleotide sequence ID" value="NZ_FOTS01000042.1"/>
</dbReference>
<keyword evidence="2" id="KW-1185">Reference proteome</keyword>
<dbReference type="EMBL" id="FOTS01000042">
    <property type="protein sequence ID" value="SFM11666.1"/>
    <property type="molecule type" value="Genomic_DNA"/>
</dbReference>
<reference evidence="2" key="1">
    <citation type="submission" date="2016-10" db="EMBL/GenBank/DDBJ databases">
        <authorList>
            <person name="Varghese N."/>
            <person name="Submissions S."/>
        </authorList>
    </citation>
    <scope>NUCLEOTIDE SEQUENCE [LARGE SCALE GENOMIC DNA]</scope>
    <source>
        <strain evidence="2">DSM 13327</strain>
    </source>
</reference>
<evidence type="ECO:0000313" key="1">
    <source>
        <dbReference type="EMBL" id="SFM11666.1"/>
    </source>
</evidence>
<dbReference type="AlphaFoldDB" id="A0A1I4N8J3"/>
<dbReference type="STRING" id="1123291.SAMN04490355_104223"/>
<evidence type="ECO:0000313" key="2">
    <source>
        <dbReference type="Proteomes" id="UP000199520"/>
    </source>
</evidence>
<gene>
    <name evidence="1" type="ORF">SAMN04490355_104223</name>
</gene>
<sequence length="141" mass="16435">MKGYERLQTIIGREINGDELSMVATIFKTSMEFFCQEESISPWIVEPEPIGDAEHFSPIEMINCAIKKYVDLVPLFITSDEQQIFDMPNSGETREYQIVDFKGYVEWARRDDGKYAVDPEFIDKFLKLYPDAMKMKLIEIS</sequence>
<protein>
    <submittedName>
        <fullName evidence="1">Uncharacterized protein</fullName>
    </submittedName>
</protein>
<dbReference type="Proteomes" id="UP000199520">
    <property type="component" value="Unassembled WGS sequence"/>
</dbReference>
<name>A0A1I4N8J3_9FIRM</name>
<organism evidence="1 2">
    <name type="scientific">Pelosinus propionicus DSM 13327</name>
    <dbReference type="NCBI Taxonomy" id="1123291"/>
    <lineage>
        <taxon>Bacteria</taxon>
        <taxon>Bacillati</taxon>
        <taxon>Bacillota</taxon>
        <taxon>Negativicutes</taxon>
        <taxon>Selenomonadales</taxon>
        <taxon>Sporomusaceae</taxon>
        <taxon>Pelosinus</taxon>
    </lineage>
</organism>
<proteinExistence type="predicted"/>
<dbReference type="OrthoDB" id="9996631at2"/>
<accession>A0A1I4N8J3</accession>